<dbReference type="Proteomes" id="UP001161325">
    <property type="component" value="Unassembled WGS sequence"/>
</dbReference>
<reference evidence="1" key="1">
    <citation type="submission" date="2022-08" db="EMBL/GenBank/DDBJ databases">
        <title>Draft genome sequencing of Roseisolibacter agri AW1220.</title>
        <authorList>
            <person name="Tobiishi Y."/>
            <person name="Tonouchi A."/>
        </authorList>
    </citation>
    <scope>NUCLEOTIDE SEQUENCE</scope>
    <source>
        <strain evidence="1">AW1220</strain>
    </source>
</reference>
<evidence type="ECO:0000313" key="1">
    <source>
        <dbReference type="EMBL" id="GLC24721.1"/>
    </source>
</evidence>
<dbReference type="RefSeq" id="WP_284349168.1">
    <property type="nucleotide sequence ID" value="NZ_BRXS01000002.1"/>
</dbReference>
<accession>A0AA37Q823</accession>
<dbReference type="AlphaFoldDB" id="A0AA37Q823"/>
<organism evidence="1 2">
    <name type="scientific">Roseisolibacter agri</name>
    <dbReference type="NCBI Taxonomy" id="2014610"/>
    <lineage>
        <taxon>Bacteria</taxon>
        <taxon>Pseudomonadati</taxon>
        <taxon>Gemmatimonadota</taxon>
        <taxon>Gemmatimonadia</taxon>
        <taxon>Gemmatimonadales</taxon>
        <taxon>Gemmatimonadaceae</taxon>
        <taxon>Roseisolibacter</taxon>
    </lineage>
</organism>
<protein>
    <submittedName>
        <fullName evidence="1">Uncharacterized protein</fullName>
    </submittedName>
</protein>
<comment type="caution">
    <text evidence="1">The sequence shown here is derived from an EMBL/GenBank/DDBJ whole genome shotgun (WGS) entry which is preliminary data.</text>
</comment>
<keyword evidence="2" id="KW-1185">Reference proteome</keyword>
<evidence type="ECO:0000313" key="2">
    <source>
        <dbReference type="Proteomes" id="UP001161325"/>
    </source>
</evidence>
<sequence>MRRPPLLALLPAVAALGCGNGRDLLAITDPCAVPPEVSAVPIAVGGDWWTEGAMPPTLHVEQDGSALRAELAFSGVIRQGGTGRVRGSCVELSFPGRAGTSEPAMPVHGQLQLTTGKLRIALPNGTAFTLVRRPAGQ</sequence>
<gene>
    <name evidence="1" type="ORF">rosag_12340</name>
</gene>
<proteinExistence type="predicted"/>
<dbReference type="EMBL" id="BRXS01000002">
    <property type="protein sequence ID" value="GLC24721.1"/>
    <property type="molecule type" value="Genomic_DNA"/>
</dbReference>
<dbReference type="PROSITE" id="PS51257">
    <property type="entry name" value="PROKAR_LIPOPROTEIN"/>
    <property type="match status" value="1"/>
</dbReference>
<name>A0AA37Q823_9BACT</name>